<dbReference type="RefSeq" id="WP_129211201.1">
    <property type="nucleotide sequence ID" value="NZ_CP026512.1"/>
</dbReference>
<keyword evidence="5" id="KW-1185">Reference proteome</keyword>
<dbReference type="EC" id="3.1.1.1" evidence="4"/>
<accession>A0ABX5R9M5</accession>
<protein>
    <submittedName>
        <fullName evidence="4">Carboxylesterase 2</fullName>
        <ecNumber evidence="4">3.1.1.1</ecNumber>
    </submittedName>
</protein>
<dbReference type="EMBL" id="CP026512">
    <property type="protein sequence ID" value="QAX81900.1"/>
    <property type="molecule type" value="Genomic_DNA"/>
</dbReference>
<keyword evidence="2 4" id="KW-0378">Hydrolase</keyword>
<gene>
    <name evidence="4" type="primary">estB</name>
    <name evidence="4" type="ORF">C3B55_00567</name>
</gene>
<evidence type="ECO:0000256" key="1">
    <source>
        <dbReference type="ARBA" id="ARBA00006499"/>
    </source>
</evidence>
<dbReference type="InterPro" id="IPR050565">
    <property type="entry name" value="LYPA1-2/EST-like"/>
</dbReference>
<sequence>MTEPLILQPTKPADACVIWLHGLGADQYSFLPAAKLLQETLLSMRFVLPQAPTRQVTINGGYKIPSWYDITAMSPARSINLAELEESANMVTDLIRAQEKTGIDVSRIFLAGFSQGGAVVFHTAYLGWQEPLGGVIAISTYAPTFNKMLKLSTNQQHIPVLCLHGSYDEVVLYAMGLSAFTHLKSRDVIATWHEYPIGHKVLPEEIRDIGNWLTVRLG</sequence>
<dbReference type="SUPFAM" id="SSF53474">
    <property type="entry name" value="alpha/beta-Hydrolases"/>
    <property type="match status" value="1"/>
</dbReference>
<feature type="domain" description="Phospholipase/carboxylesterase/thioesterase" evidence="3">
    <location>
        <begin position="4"/>
        <end position="214"/>
    </location>
</feature>
<dbReference type="PANTHER" id="PTHR10655">
    <property type="entry name" value="LYSOPHOSPHOLIPASE-RELATED"/>
    <property type="match status" value="1"/>
</dbReference>
<evidence type="ECO:0000313" key="5">
    <source>
        <dbReference type="Proteomes" id="UP000288953"/>
    </source>
</evidence>
<dbReference type="PANTHER" id="PTHR10655:SF17">
    <property type="entry name" value="LYSOPHOSPHOLIPASE-LIKE PROTEIN 1"/>
    <property type="match status" value="1"/>
</dbReference>
<name>A0ABX5R9M5_9PSED</name>
<dbReference type="GO" id="GO:0106435">
    <property type="term" value="F:carboxylesterase activity"/>
    <property type="evidence" value="ECO:0007669"/>
    <property type="project" value="UniProtKB-EC"/>
</dbReference>
<evidence type="ECO:0000259" key="3">
    <source>
        <dbReference type="Pfam" id="PF02230"/>
    </source>
</evidence>
<dbReference type="Pfam" id="PF02230">
    <property type="entry name" value="Abhydrolase_2"/>
    <property type="match status" value="1"/>
</dbReference>
<evidence type="ECO:0000313" key="4">
    <source>
        <dbReference type="EMBL" id="QAX81900.1"/>
    </source>
</evidence>
<dbReference type="InterPro" id="IPR003140">
    <property type="entry name" value="PLipase/COase/thioEstase"/>
</dbReference>
<dbReference type="InterPro" id="IPR029058">
    <property type="entry name" value="AB_hydrolase_fold"/>
</dbReference>
<comment type="similarity">
    <text evidence="1">Belongs to the AB hydrolase superfamily. AB hydrolase 2 family.</text>
</comment>
<evidence type="ECO:0000256" key="2">
    <source>
        <dbReference type="ARBA" id="ARBA00022801"/>
    </source>
</evidence>
<organism evidence="4 5">
    <name type="scientific">Candidatus Pseudomonas adelgestsugas</name>
    <dbReference type="NCBI Taxonomy" id="1302376"/>
    <lineage>
        <taxon>Bacteria</taxon>
        <taxon>Pseudomonadati</taxon>
        <taxon>Pseudomonadota</taxon>
        <taxon>Gammaproteobacteria</taxon>
        <taxon>Pseudomonadales</taxon>
        <taxon>Pseudomonadaceae</taxon>
        <taxon>Pseudomonas</taxon>
    </lineage>
</organism>
<dbReference type="Proteomes" id="UP000288953">
    <property type="component" value="Chromosome"/>
</dbReference>
<reference evidence="4 5" key="1">
    <citation type="journal article" date="2018" name="Genome Biol. Evol.">
        <title>Partnering With a Pest: Genomes of Hemlock Woolly Adelgid Symbionts Reveal Atypical Nutritional Provisioning Patterns in Dual-Obligate Bacteria.</title>
        <authorList>
            <person name="Weglarz K.M."/>
            <person name="Havill N.P."/>
            <person name="Burke G.R."/>
            <person name="von Dohlen C.D."/>
        </authorList>
    </citation>
    <scope>NUCLEOTIDE SEQUENCE [LARGE SCALE GENOMIC DNA]</scope>
    <source>
        <strain evidence="4 5">HWA_ENA</strain>
    </source>
</reference>
<proteinExistence type="inferred from homology"/>
<dbReference type="Gene3D" id="3.40.50.1820">
    <property type="entry name" value="alpha/beta hydrolase"/>
    <property type="match status" value="1"/>
</dbReference>